<organism evidence="5 9">
    <name type="scientific">Didymodactylos carnosus</name>
    <dbReference type="NCBI Taxonomy" id="1234261"/>
    <lineage>
        <taxon>Eukaryota</taxon>
        <taxon>Metazoa</taxon>
        <taxon>Spiralia</taxon>
        <taxon>Gnathifera</taxon>
        <taxon>Rotifera</taxon>
        <taxon>Eurotatoria</taxon>
        <taxon>Bdelloidea</taxon>
        <taxon>Philodinida</taxon>
        <taxon>Philodinidae</taxon>
        <taxon>Didymodactylos</taxon>
    </lineage>
</organism>
<accession>A0A814D9N8</accession>
<dbReference type="Proteomes" id="UP000663829">
    <property type="component" value="Unassembled WGS sequence"/>
</dbReference>
<dbReference type="Proteomes" id="UP000677228">
    <property type="component" value="Unassembled WGS sequence"/>
</dbReference>
<proteinExistence type="inferred from homology"/>
<dbReference type="Proteomes" id="UP000681722">
    <property type="component" value="Unassembled WGS sequence"/>
</dbReference>
<evidence type="ECO:0000256" key="1">
    <source>
        <dbReference type="ARBA" id="ARBA00004123"/>
    </source>
</evidence>
<dbReference type="Pfam" id="PF09751">
    <property type="entry name" value="Es2"/>
    <property type="match status" value="1"/>
</dbReference>
<dbReference type="InterPro" id="IPR019148">
    <property type="entry name" value="Nuclear_protein_DGCR14_ESS-2"/>
</dbReference>
<evidence type="ECO:0000256" key="2">
    <source>
        <dbReference type="ARBA" id="ARBA00009072"/>
    </source>
</evidence>
<comment type="caution">
    <text evidence="5">The sequence shown here is derived from an EMBL/GenBank/DDBJ whole genome shotgun (WGS) entry which is preliminary data.</text>
</comment>
<dbReference type="Proteomes" id="UP000682733">
    <property type="component" value="Unassembled WGS sequence"/>
</dbReference>
<keyword evidence="3" id="KW-0539">Nucleus</keyword>
<sequence>MSDTPTPQIIDPNSVIVKKSSTSSEIEVFRKPLPPSLKHQKRKILDEEKYVQDLAHIIERDFFPNIKKLKAQQTYLSALATNDVVTLRELYSKYSIYRGPSPSPTMGAKDTPSSSFETPLEKTHDTPTTRKDEHPKEHIEDENNCDNDSASTITTTKKKKARDLTLDNYLNLHTSEDNVSFDQLMEEAEKKERTKLQQSWLFEQQHLKQLEHETQVALPTVEQQAITNNPGTIVTWPYTSKNAVMYYPEGELSKLRCELTTAEKIEQAKSVRTIQHHNTCFAQDPFAVTDSTSKTPVSRAKAVQIDIDGTEIKSDETPKVNGYGFVVTPSPMPGQHGDESPMMTWGQIEGTPFCLDADTATIHGPSFKINSTPLREQLAMELVEKASQQHRKRKLEAIKTINKNFLTTTKQQTKQELVSNMSPAAQRLLTLRLGVNRTNSSSINSRSNIFTPSPINRSSHGRSPRTPSSLGIIKNSQSSVPIQGLTDNLLNLRH</sequence>
<evidence type="ECO:0000313" key="9">
    <source>
        <dbReference type="Proteomes" id="UP000663829"/>
    </source>
</evidence>
<dbReference type="EMBL" id="CAJNOQ010002383">
    <property type="protein sequence ID" value="CAF0955308.1"/>
    <property type="molecule type" value="Genomic_DNA"/>
</dbReference>
<gene>
    <name evidence="5" type="ORF">GPM918_LOCUS11465</name>
    <name evidence="6" type="ORF">OVA965_LOCUS12455</name>
    <name evidence="7" type="ORF">SRO942_LOCUS11466</name>
    <name evidence="8" type="ORF">TMI583_LOCUS12459</name>
</gene>
<evidence type="ECO:0008006" key="10">
    <source>
        <dbReference type="Google" id="ProtNLM"/>
    </source>
</evidence>
<dbReference type="OrthoDB" id="19679at2759"/>
<dbReference type="EMBL" id="CAJOBA010005017">
    <property type="protein sequence ID" value="CAF3730488.1"/>
    <property type="molecule type" value="Genomic_DNA"/>
</dbReference>
<dbReference type="EMBL" id="CAJNOK010005012">
    <property type="protein sequence ID" value="CAF0957401.1"/>
    <property type="molecule type" value="Genomic_DNA"/>
</dbReference>
<protein>
    <recommendedName>
        <fullName evidence="10">DGCR14</fullName>
    </recommendedName>
</protein>
<evidence type="ECO:0000313" key="8">
    <source>
        <dbReference type="EMBL" id="CAF3730488.1"/>
    </source>
</evidence>
<comment type="subcellular location">
    <subcellularLocation>
        <location evidence="1">Nucleus</location>
    </subcellularLocation>
</comment>
<feature type="region of interest" description="Disordered" evidence="4">
    <location>
        <begin position="441"/>
        <end position="475"/>
    </location>
</feature>
<evidence type="ECO:0000313" key="5">
    <source>
        <dbReference type="EMBL" id="CAF0955308.1"/>
    </source>
</evidence>
<feature type="region of interest" description="Disordered" evidence="4">
    <location>
        <begin position="96"/>
        <end position="150"/>
    </location>
</feature>
<evidence type="ECO:0000313" key="7">
    <source>
        <dbReference type="EMBL" id="CAF3730442.1"/>
    </source>
</evidence>
<keyword evidence="9" id="KW-1185">Reference proteome</keyword>
<evidence type="ECO:0000313" key="6">
    <source>
        <dbReference type="EMBL" id="CAF0957401.1"/>
    </source>
</evidence>
<name>A0A814D9N8_9BILA</name>
<dbReference type="PANTHER" id="PTHR12940">
    <property type="entry name" value="ES-2 PROTEIN - RELATED"/>
    <property type="match status" value="1"/>
</dbReference>
<evidence type="ECO:0000256" key="4">
    <source>
        <dbReference type="SAM" id="MobiDB-lite"/>
    </source>
</evidence>
<comment type="similarity">
    <text evidence="2">Belongs to the ESS2 family.</text>
</comment>
<dbReference type="EMBL" id="CAJOBC010002383">
    <property type="protein sequence ID" value="CAF3730442.1"/>
    <property type="molecule type" value="Genomic_DNA"/>
</dbReference>
<reference evidence="5" key="1">
    <citation type="submission" date="2021-02" db="EMBL/GenBank/DDBJ databases">
        <authorList>
            <person name="Nowell W R."/>
        </authorList>
    </citation>
    <scope>NUCLEOTIDE SEQUENCE</scope>
</reference>
<dbReference type="GO" id="GO:0071013">
    <property type="term" value="C:catalytic step 2 spliceosome"/>
    <property type="evidence" value="ECO:0007669"/>
    <property type="project" value="TreeGrafter"/>
</dbReference>
<feature type="compositionally biased region" description="Basic and acidic residues" evidence="4">
    <location>
        <begin position="119"/>
        <end position="141"/>
    </location>
</feature>
<feature type="compositionally biased region" description="Polar residues" evidence="4">
    <location>
        <begin position="465"/>
        <end position="475"/>
    </location>
</feature>
<dbReference type="PANTHER" id="PTHR12940:SF0">
    <property type="entry name" value="SPLICING FACTOR ESS-2 HOMOLOG"/>
    <property type="match status" value="1"/>
</dbReference>
<dbReference type="AlphaFoldDB" id="A0A814D9N8"/>
<evidence type="ECO:0000256" key="3">
    <source>
        <dbReference type="ARBA" id="ARBA00023242"/>
    </source>
</evidence>